<evidence type="ECO:0000256" key="5">
    <source>
        <dbReference type="ARBA" id="ARBA00023251"/>
    </source>
</evidence>
<dbReference type="InterPro" id="IPR000795">
    <property type="entry name" value="T_Tr_GTP-bd_dom"/>
</dbReference>
<dbReference type="PRINTS" id="PR01037">
    <property type="entry name" value="TCRTETOQM"/>
</dbReference>
<dbReference type="InterPro" id="IPR000640">
    <property type="entry name" value="EFG_V-like"/>
</dbReference>
<dbReference type="PROSITE" id="PS51722">
    <property type="entry name" value="G_TR_2"/>
    <property type="match status" value="1"/>
</dbReference>
<dbReference type="Gene3D" id="3.40.50.300">
    <property type="entry name" value="P-loop containing nucleotide triphosphate hydrolases"/>
    <property type="match status" value="1"/>
</dbReference>
<dbReference type="PANTHER" id="PTHR43261">
    <property type="entry name" value="TRANSLATION ELONGATION FACTOR G-RELATED"/>
    <property type="match status" value="1"/>
</dbReference>
<dbReference type="SMART" id="SM00889">
    <property type="entry name" value="EFG_IV"/>
    <property type="match status" value="1"/>
</dbReference>
<dbReference type="Gene3D" id="3.30.230.10">
    <property type="match status" value="1"/>
</dbReference>
<dbReference type="SUPFAM" id="SSF54211">
    <property type="entry name" value="Ribosomal protein S5 domain 2-like"/>
    <property type="match status" value="1"/>
</dbReference>
<dbReference type="InterPro" id="IPR053905">
    <property type="entry name" value="EF-G-like_DII"/>
</dbReference>
<dbReference type="InterPro" id="IPR005225">
    <property type="entry name" value="Small_GTP-bd"/>
</dbReference>
<dbReference type="SUPFAM" id="SSF54980">
    <property type="entry name" value="EF-G C-terminal domain-like"/>
    <property type="match status" value="2"/>
</dbReference>
<feature type="domain" description="Tr-type G" evidence="6">
    <location>
        <begin position="11"/>
        <end position="265"/>
    </location>
</feature>
<dbReference type="Pfam" id="PF00679">
    <property type="entry name" value="EFG_C"/>
    <property type="match status" value="1"/>
</dbReference>
<dbReference type="InterPro" id="IPR041095">
    <property type="entry name" value="EFG_II"/>
</dbReference>
<dbReference type="SUPFAM" id="SSF50447">
    <property type="entry name" value="Translation proteins"/>
    <property type="match status" value="1"/>
</dbReference>
<evidence type="ECO:0000256" key="1">
    <source>
        <dbReference type="ARBA" id="ARBA00003987"/>
    </source>
</evidence>
<protein>
    <submittedName>
        <fullName evidence="7">TetM/TetW/TetO/TetS family tetracycline resistance ribosomal protection protein</fullName>
    </submittedName>
</protein>
<dbReference type="InterPro" id="IPR027417">
    <property type="entry name" value="P-loop_NTPase"/>
</dbReference>
<dbReference type="CDD" id="cd03711">
    <property type="entry name" value="Tet_C"/>
    <property type="match status" value="1"/>
</dbReference>
<keyword evidence="3" id="KW-0648">Protein biosynthesis</keyword>
<sequence>MTDEMGKDQAIPRRNVGIFAHVDAGKTTTTEHLLYHSGRIRALGSVDSGTAQTDSMDVERERGISVRSATTTFTWKETSINLVDTPGHVDFLSEVERSLRVMDGAILIVSAVEGVQSQTEMIWHALQSLKIPTLLYVNKMDRVGADADRVLRDIEKQLTGMAVPIYAPLGVEDTFRGAENVLIEGASGAPGFDLAAAVEKLSELDEQLLTSYIEGVPIPAREVKAALKRYARQGRAFPLLVGASSKGLGIEELMEAILDYLPGPSGSAEQPLSAVVFKVERDKTMGRMAYVRLYEGAIRNRDTVLNATRGVEEKVTQIRKIDGRRAEDIGYVAAGDIAAVCGLTQVRIGDVLGRPDAVPPAPRLAVPLLTVQVHAESDAQYPALVAALQELTDEDPLLDLQWLQEERELHVKVMGAIQLEILTSLLASRFGLQARFDQPSVIYKETPSQAGEGFIAYTMPKPCWAILRFRIEPGAPGSGLVYSSQVRADQLLAQYQSEVERRVPEALQQGLFGWEVTDLKVTLVEGEHHVWHTHPLDFAVATPMGLMQGLVQTGTTLLEPMLQVRITVPEAYGGKVLSDLVQMRASFDPPQLSGDRFVVEGRLPVATSLDYPVKLSAMSGGRGVITSSFGGYQPSPPDVHAERKRRGVNPLDQSKYILAVRKALST</sequence>
<dbReference type="PANTHER" id="PTHR43261:SF1">
    <property type="entry name" value="RIBOSOME-RELEASING FACTOR 2, MITOCHONDRIAL"/>
    <property type="match status" value="1"/>
</dbReference>
<dbReference type="SUPFAM" id="SSF52540">
    <property type="entry name" value="P-loop containing nucleoside triphosphate hydrolases"/>
    <property type="match status" value="1"/>
</dbReference>
<dbReference type="Pfam" id="PF00009">
    <property type="entry name" value="GTP_EFTU"/>
    <property type="match status" value="1"/>
</dbReference>
<dbReference type="InterPro" id="IPR014721">
    <property type="entry name" value="Ribsml_uS5_D2-typ_fold_subgr"/>
</dbReference>
<dbReference type="EMBL" id="JAWCUD010000010">
    <property type="protein sequence ID" value="MDU0204470.1"/>
    <property type="molecule type" value="Genomic_DNA"/>
</dbReference>
<gene>
    <name evidence="7" type="ORF">RQP52_25610</name>
</gene>
<dbReference type="Gene3D" id="2.40.30.10">
    <property type="entry name" value="Translation factors"/>
    <property type="match status" value="1"/>
</dbReference>
<name>A0ABU3RJL3_9BACL</name>
<dbReference type="PRINTS" id="PR00315">
    <property type="entry name" value="ELONGATNFCT"/>
</dbReference>
<dbReference type="RefSeq" id="WP_315954461.1">
    <property type="nucleotide sequence ID" value="NZ_JAWCUD010000010.1"/>
</dbReference>
<organism evidence="7 8">
    <name type="scientific">Paenibacillus violae</name>
    <dbReference type="NCBI Taxonomy" id="3077234"/>
    <lineage>
        <taxon>Bacteria</taxon>
        <taxon>Bacillati</taxon>
        <taxon>Bacillota</taxon>
        <taxon>Bacilli</taxon>
        <taxon>Bacillales</taxon>
        <taxon>Paenibacillaceae</taxon>
        <taxon>Paenibacillus</taxon>
    </lineage>
</organism>
<keyword evidence="2" id="KW-0547">Nucleotide-binding</keyword>
<dbReference type="InterPro" id="IPR009000">
    <property type="entry name" value="Transl_B-barrel_sf"/>
</dbReference>
<comment type="caution">
    <text evidence="7">The sequence shown here is derived from an EMBL/GenBank/DDBJ whole genome shotgun (WGS) entry which is preliminary data.</text>
</comment>
<reference evidence="7 8" key="1">
    <citation type="submission" date="2023-10" db="EMBL/GenBank/DDBJ databases">
        <title>Paenibacillus strain PFR10 Genome sequencing and assembly.</title>
        <authorList>
            <person name="Kim I."/>
        </authorList>
    </citation>
    <scope>NUCLEOTIDE SEQUENCE [LARGE SCALE GENOMIC DNA]</scope>
    <source>
        <strain evidence="7 8">PFR10</strain>
    </source>
</reference>
<dbReference type="SMART" id="SM00838">
    <property type="entry name" value="EFG_C"/>
    <property type="match status" value="1"/>
</dbReference>
<evidence type="ECO:0000313" key="7">
    <source>
        <dbReference type="EMBL" id="MDU0204470.1"/>
    </source>
</evidence>
<evidence type="ECO:0000259" key="6">
    <source>
        <dbReference type="PROSITE" id="PS51722"/>
    </source>
</evidence>
<dbReference type="InterPro" id="IPR031157">
    <property type="entry name" value="G_TR_CS"/>
</dbReference>
<keyword evidence="4" id="KW-0342">GTP-binding</keyword>
<dbReference type="InterPro" id="IPR020568">
    <property type="entry name" value="Ribosomal_Su5_D2-typ_SF"/>
</dbReference>
<dbReference type="InterPro" id="IPR035650">
    <property type="entry name" value="Tet_C"/>
</dbReference>
<proteinExistence type="predicted"/>
<keyword evidence="5" id="KW-0046">Antibiotic resistance</keyword>
<dbReference type="InterPro" id="IPR035647">
    <property type="entry name" value="EFG_III/V"/>
</dbReference>
<comment type="function">
    <text evidence="1">Abolishes the inhibitory effect of tetracyclin on protein synthesis by a non-covalent modification of the ribosomes.</text>
</comment>
<dbReference type="Pfam" id="PF14492">
    <property type="entry name" value="EFG_III"/>
    <property type="match status" value="1"/>
</dbReference>
<evidence type="ECO:0000313" key="8">
    <source>
        <dbReference type="Proteomes" id="UP001260980"/>
    </source>
</evidence>
<dbReference type="PROSITE" id="PS00301">
    <property type="entry name" value="G_TR_1"/>
    <property type="match status" value="1"/>
</dbReference>
<keyword evidence="8" id="KW-1185">Reference proteome</keyword>
<evidence type="ECO:0000256" key="3">
    <source>
        <dbReference type="ARBA" id="ARBA00022917"/>
    </source>
</evidence>
<dbReference type="Gene3D" id="3.30.70.870">
    <property type="entry name" value="Elongation Factor G (Translational Gtpase), domain 3"/>
    <property type="match status" value="1"/>
</dbReference>
<dbReference type="Gene3D" id="3.30.70.240">
    <property type="match status" value="1"/>
</dbReference>
<accession>A0ABU3RJL3</accession>
<evidence type="ECO:0000256" key="4">
    <source>
        <dbReference type="ARBA" id="ARBA00023134"/>
    </source>
</evidence>
<dbReference type="InterPro" id="IPR005517">
    <property type="entry name" value="Transl_elong_EFG/EF2_IV"/>
</dbReference>
<dbReference type="Pfam" id="PF03764">
    <property type="entry name" value="EFG_IV"/>
    <property type="match status" value="1"/>
</dbReference>
<dbReference type="Proteomes" id="UP001260980">
    <property type="component" value="Unassembled WGS sequence"/>
</dbReference>
<evidence type="ECO:0000256" key="2">
    <source>
        <dbReference type="ARBA" id="ARBA00022741"/>
    </source>
</evidence>
<dbReference type="NCBIfam" id="TIGR00231">
    <property type="entry name" value="small_GTP"/>
    <property type="match status" value="1"/>
</dbReference>
<dbReference type="Pfam" id="PF22042">
    <property type="entry name" value="EF-G_D2"/>
    <property type="match status" value="1"/>
</dbReference>